<dbReference type="InterPro" id="IPR036388">
    <property type="entry name" value="WH-like_DNA-bd_sf"/>
</dbReference>
<evidence type="ECO:0000313" key="2">
    <source>
        <dbReference type="EMBL" id="RFF30398.1"/>
    </source>
</evidence>
<dbReference type="Pfam" id="PF02082">
    <property type="entry name" value="Rrf2"/>
    <property type="match status" value="1"/>
</dbReference>
<dbReference type="PROSITE" id="PS51197">
    <property type="entry name" value="HTH_RRF2_2"/>
    <property type="match status" value="1"/>
</dbReference>
<dbReference type="Gene3D" id="1.10.10.10">
    <property type="entry name" value="Winged helix-like DNA-binding domain superfamily/Winged helix DNA-binding domain"/>
    <property type="match status" value="1"/>
</dbReference>
<protein>
    <submittedName>
        <fullName evidence="2">Rrf2 family transcriptional regulator</fullName>
    </submittedName>
</protein>
<keyword evidence="1" id="KW-0238">DNA-binding</keyword>
<dbReference type="PANTHER" id="PTHR33221">
    <property type="entry name" value="WINGED HELIX-TURN-HELIX TRANSCRIPTIONAL REGULATOR, RRF2 FAMILY"/>
    <property type="match status" value="1"/>
</dbReference>
<comment type="caution">
    <text evidence="2">The sequence shown here is derived from an EMBL/GenBank/DDBJ whole genome shotgun (WGS) entry which is preliminary data.</text>
</comment>
<dbReference type="GO" id="GO:0003677">
    <property type="term" value="F:DNA binding"/>
    <property type="evidence" value="ECO:0007669"/>
    <property type="project" value="UniProtKB-KW"/>
</dbReference>
<dbReference type="AlphaFoldDB" id="A0A3E1K8H3"/>
<reference evidence="2 3" key="1">
    <citation type="submission" date="2018-08" db="EMBL/GenBank/DDBJ databases">
        <title>Wenzhouxiangella salilacus sp. nov., a novel bacterium isolated from a saline lake in Xinjiang Province, China.</title>
        <authorList>
            <person name="Han S."/>
        </authorList>
    </citation>
    <scope>NUCLEOTIDE SEQUENCE [LARGE SCALE GENOMIC DNA]</scope>
    <source>
        <strain evidence="2 3">XDB06</strain>
    </source>
</reference>
<dbReference type="PANTHER" id="PTHR33221:SF4">
    <property type="entry name" value="HTH-TYPE TRANSCRIPTIONAL REPRESSOR NSRR"/>
    <property type="match status" value="1"/>
</dbReference>
<dbReference type="RefSeq" id="WP_116650591.1">
    <property type="nucleotide sequence ID" value="NZ_QUZK01000035.1"/>
</dbReference>
<name>A0A3E1K8H3_9GAMM</name>
<dbReference type="GO" id="GO:0005829">
    <property type="term" value="C:cytosol"/>
    <property type="evidence" value="ECO:0007669"/>
    <property type="project" value="TreeGrafter"/>
</dbReference>
<proteinExistence type="predicted"/>
<organism evidence="2 3">
    <name type="scientific">Wenzhouxiangella sediminis</name>
    <dbReference type="NCBI Taxonomy" id="1792836"/>
    <lineage>
        <taxon>Bacteria</taxon>
        <taxon>Pseudomonadati</taxon>
        <taxon>Pseudomonadota</taxon>
        <taxon>Gammaproteobacteria</taxon>
        <taxon>Chromatiales</taxon>
        <taxon>Wenzhouxiangellaceae</taxon>
        <taxon>Wenzhouxiangella</taxon>
    </lineage>
</organism>
<dbReference type="NCBIfam" id="TIGR00738">
    <property type="entry name" value="rrf2_super"/>
    <property type="match status" value="1"/>
</dbReference>
<dbReference type="InterPro" id="IPR000944">
    <property type="entry name" value="Tscrpt_reg_Rrf2"/>
</dbReference>
<accession>A0A3E1K8H3</accession>
<evidence type="ECO:0000256" key="1">
    <source>
        <dbReference type="ARBA" id="ARBA00023125"/>
    </source>
</evidence>
<gene>
    <name evidence="2" type="ORF">DZC52_07900</name>
</gene>
<evidence type="ECO:0000313" key="3">
    <source>
        <dbReference type="Proteomes" id="UP000260351"/>
    </source>
</evidence>
<dbReference type="GO" id="GO:0003700">
    <property type="term" value="F:DNA-binding transcription factor activity"/>
    <property type="evidence" value="ECO:0007669"/>
    <property type="project" value="TreeGrafter"/>
</dbReference>
<dbReference type="Proteomes" id="UP000260351">
    <property type="component" value="Unassembled WGS sequence"/>
</dbReference>
<sequence length="149" mass="16447">MRLTQYTDFSLRVLIYLGLHDDRRCTIREISEAYGISRNHLMKVVQQLAAEGFIDSVRGVGGGLTLSADAGQLKVGRIVRAMEPDLGLVECMRPDNECVITPACALVGMLSEAKKAFLEVLDGYTLADILAPPRRQELSRLLDIRVESA</sequence>
<dbReference type="SUPFAM" id="SSF46785">
    <property type="entry name" value="Winged helix' DNA-binding domain"/>
    <property type="match status" value="1"/>
</dbReference>
<dbReference type="EMBL" id="QUZK01000035">
    <property type="protein sequence ID" value="RFF30398.1"/>
    <property type="molecule type" value="Genomic_DNA"/>
</dbReference>
<keyword evidence="3" id="KW-1185">Reference proteome</keyword>
<dbReference type="OrthoDB" id="9795923at2"/>
<dbReference type="InterPro" id="IPR036390">
    <property type="entry name" value="WH_DNA-bd_sf"/>
</dbReference>